<evidence type="ECO:0000313" key="1">
    <source>
        <dbReference type="EMBL" id="SDE63086.1"/>
    </source>
</evidence>
<evidence type="ECO:0000313" key="2">
    <source>
        <dbReference type="Proteomes" id="UP000243205"/>
    </source>
</evidence>
<accession>A0A1G7EI34</accession>
<gene>
    <name evidence="1" type="ORF">SAMN05661003_12031</name>
</gene>
<sequence length="150" mass="17720">MPSQTHLLEELSEDKRLLIQKFRLQPRMIDQKIYWVRCFGNRPDHPYATHRAMRRCHIIELVFSFYDLCVAKMTYIRTHADAFIPCKNDLHLNRLVSCPWWDMDCLCHRASGTLIDLRNLAEINDINVFRALCHKLENSGPAALRLVQNQ</sequence>
<dbReference type="EMBL" id="FNAQ01000020">
    <property type="protein sequence ID" value="SDE63086.1"/>
    <property type="molecule type" value="Genomic_DNA"/>
</dbReference>
<dbReference type="AlphaFoldDB" id="A0A1G7EI34"/>
<keyword evidence="2" id="KW-1185">Reference proteome</keyword>
<dbReference type="Proteomes" id="UP000243205">
    <property type="component" value="Unassembled WGS sequence"/>
</dbReference>
<organism evidence="1 2">
    <name type="scientific">Desulfuromonas thiophila</name>
    <dbReference type="NCBI Taxonomy" id="57664"/>
    <lineage>
        <taxon>Bacteria</taxon>
        <taxon>Pseudomonadati</taxon>
        <taxon>Thermodesulfobacteriota</taxon>
        <taxon>Desulfuromonadia</taxon>
        <taxon>Desulfuromonadales</taxon>
        <taxon>Desulfuromonadaceae</taxon>
        <taxon>Desulfuromonas</taxon>
    </lineage>
</organism>
<proteinExistence type="predicted"/>
<reference evidence="2" key="1">
    <citation type="submission" date="2016-10" db="EMBL/GenBank/DDBJ databases">
        <authorList>
            <person name="Varghese N."/>
            <person name="Submissions S."/>
        </authorList>
    </citation>
    <scope>NUCLEOTIDE SEQUENCE [LARGE SCALE GENOMIC DNA]</scope>
    <source>
        <strain evidence="2">DSM 8987</strain>
    </source>
</reference>
<name>A0A1G7EI34_9BACT</name>
<protein>
    <submittedName>
        <fullName evidence="1">Uncharacterized protein</fullName>
    </submittedName>
</protein>
<dbReference type="RefSeq" id="WP_092080330.1">
    <property type="nucleotide sequence ID" value="NZ_FNAQ01000020.1"/>
</dbReference>
<dbReference type="OrthoDB" id="5405605at2"/>